<dbReference type="InterPro" id="IPR036397">
    <property type="entry name" value="RNaseH_sf"/>
</dbReference>
<proteinExistence type="predicted"/>
<dbReference type="AlphaFoldDB" id="A0A699VCG1"/>
<dbReference type="InterPro" id="IPR039537">
    <property type="entry name" value="Retrotran_Ty1/copia-like"/>
</dbReference>
<dbReference type="InterPro" id="IPR012337">
    <property type="entry name" value="RNaseH-like_sf"/>
</dbReference>
<dbReference type="SUPFAM" id="SSF53098">
    <property type="entry name" value="Ribonuclease H-like"/>
    <property type="match status" value="1"/>
</dbReference>
<name>A0A699VCG1_TANCI</name>
<dbReference type="PANTHER" id="PTHR42648">
    <property type="entry name" value="TRANSPOSASE, PUTATIVE-RELATED"/>
    <property type="match status" value="1"/>
</dbReference>
<accession>A0A699VCG1</accession>
<dbReference type="EMBL" id="BKCJ011409938">
    <property type="protein sequence ID" value="GFD31036.1"/>
    <property type="molecule type" value="Genomic_DNA"/>
</dbReference>
<dbReference type="Gene3D" id="3.30.420.10">
    <property type="entry name" value="Ribonuclease H-like superfamily/Ribonuclease H"/>
    <property type="match status" value="1"/>
</dbReference>
<organism evidence="1">
    <name type="scientific">Tanacetum cinerariifolium</name>
    <name type="common">Dalmatian daisy</name>
    <name type="synonym">Chrysanthemum cinerariifolium</name>
    <dbReference type="NCBI Taxonomy" id="118510"/>
    <lineage>
        <taxon>Eukaryota</taxon>
        <taxon>Viridiplantae</taxon>
        <taxon>Streptophyta</taxon>
        <taxon>Embryophyta</taxon>
        <taxon>Tracheophyta</taxon>
        <taxon>Spermatophyta</taxon>
        <taxon>Magnoliopsida</taxon>
        <taxon>eudicotyledons</taxon>
        <taxon>Gunneridae</taxon>
        <taxon>Pentapetalae</taxon>
        <taxon>asterids</taxon>
        <taxon>campanulids</taxon>
        <taxon>Asterales</taxon>
        <taxon>Asteraceae</taxon>
        <taxon>Asteroideae</taxon>
        <taxon>Anthemideae</taxon>
        <taxon>Anthemidinae</taxon>
        <taxon>Tanacetum</taxon>
    </lineage>
</organism>
<dbReference type="PANTHER" id="PTHR42648:SF32">
    <property type="entry name" value="RIBONUCLEASE H-LIKE DOMAIN, GAG-PRE-INTEGRASE DOMAIN PROTEIN-RELATED"/>
    <property type="match status" value="1"/>
</dbReference>
<gene>
    <name evidence="1" type="ORF">Tci_903005</name>
</gene>
<dbReference type="GO" id="GO:0003676">
    <property type="term" value="F:nucleic acid binding"/>
    <property type="evidence" value="ECO:0007669"/>
    <property type="project" value="InterPro"/>
</dbReference>
<protein>
    <submittedName>
        <fullName evidence="1">Putative ribonuclease H-like domain-containing protein</fullName>
    </submittedName>
</protein>
<sequence>LRQNGIAERKNKTLIEAARTLLADSLLPIPFWAEAVNTACYVQNRVLVSKPHNKTLYELLHGRLPSIWFMRPLAVMSPF</sequence>
<evidence type="ECO:0000313" key="1">
    <source>
        <dbReference type="EMBL" id="GFD31036.1"/>
    </source>
</evidence>
<comment type="caution">
    <text evidence="1">The sequence shown here is derived from an EMBL/GenBank/DDBJ whole genome shotgun (WGS) entry which is preliminary data.</text>
</comment>
<feature type="non-terminal residue" evidence="1">
    <location>
        <position position="1"/>
    </location>
</feature>
<reference evidence="1" key="1">
    <citation type="journal article" date="2019" name="Sci. Rep.">
        <title>Draft genome of Tanacetum cinerariifolium, the natural source of mosquito coil.</title>
        <authorList>
            <person name="Yamashiro T."/>
            <person name="Shiraishi A."/>
            <person name="Satake H."/>
            <person name="Nakayama K."/>
        </authorList>
    </citation>
    <scope>NUCLEOTIDE SEQUENCE</scope>
</reference>